<keyword evidence="3" id="KW-0813">Transport</keyword>
<accession>A0A1E3HNU6</accession>
<evidence type="ECO:0008006" key="11">
    <source>
        <dbReference type="Google" id="ProtNLM"/>
    </source>
</evidence>
<dbReference type="PANTHER" id="PTHR12653">
    <property type="entry name" value="NADH-UBIQUINONE OXIDOREDUCTASE 13 KD-B SUBUNIT"/>
    <property type="match status" value="1"/>
</dbReference>
<keyword evidence="7" id="KW-0496">Mitochondrion</keyword>
<keyword evidence="4" id="KW-0679">Respiratory chain</keyword>
<dbReference type="GO" id="GO:0022904">
    <property type="term" value="P:respiratory electron transport chain"/>
    <property type="evidence" value="ECO:0007669"/>
    <property type="project" value="InterPro"/>
</dbReference>
<keyword evidence="10" id="KW-1185">Reference proteome</keyword>
<evidence type="ECO:0000256" key="4">
    <source>
        <dbReference type="ARBA" id="ARBA00022660"/>
    </source>
</evidence>
<evidence type="ECO:0000256" key="8">
    <source>
        <dbReference type="ARBA" id="ARBA00023136"/>
    </source>
</evidence>
<dbReference type="Pfam" id="PF04716">
    <property type="entry name" value="ETC_C1_NDUFA5"/>
    <property type="match status" value="1"/>
</dbReference>
<dbReference type="GO" id="GO:0005743">
    <property type="term" value="C:mitochondrial inner membrane"/>
    <property type="evidence" value="ECO:0007669"/>
    <property type="project" value="UniProtKB-SubCell"/>
</dbReference>
<evidence type="ECO:0000256" key="7">
    <source>
        <dbReference type="ARBA" id="ARBA00023128"/>
    </source>
</evidence>
<reference evidence="9 10" key="1">
    <citation type="submission" date="2016-06" db="EMBL/GenBank/DDBJ databases">
        <title>Evolution of pathogenesis and genome organization in the Tremellales.</title>
        <authorList>
            <person name="Cuomo C."/>
            <person name="Litvintseva A."/>
            <person name="Heitman J."/>
            <person name="Chen Y."/>
            <person name="Sun S."/>
            <person name="Springer D."/>
            <person name="Dromer F."/>
            <person name="Young S."/>
            <person name="Zeng Q."/>
            <person name="Chapman S."/>
            <person name="Gujja S."/>
            <person name="Saif S."/>
            <person name="Birren B."/>
        </authorList>
    </citation>
    <scope>NUCLEOTIDE SEQUENCE [LARGE SCALE GENOMIC DNA]</scope>
    <source>
        <strain evidence="9 10">CBS 6039</strain>
    </source>
</reference>
<evidence type="ECO:0000256" key="6">
    <source>
        <dbReference type="ARBA" id="ARBA00022982"/>
    </source>
</evidence>
<sequence>MFRATRVACSALRPLKTSTNIHGLPVHQNPLPALTTIYTTTLASLTHLPSTSVYRQATEAITKHRMSIVEQAQGNVEEAEEKLGGRVVEWVIEEAEREAALAAKVVEWKVWEPLVEEPAPQQWRYFEPLSDDA</sequence>
<dbReference type="STRING" id="1295533.A0A1E3HNU6"/>
<proteinExistence type="inferred from homology"/>
<comment type="subcellular location">
    <subcellularLocation>
        <location evidence="1">Mitochondrion inner membrane</location>
        <topology evidence="1">Peripheral membrane protein</topology>
        <orientation evidence="1">Matrix side</orientation>
    </subcellularLocation>
</comment>
<protein>
    <recommendedName>
        <fullName evidence="11">NADH dehydrogenase [ubiquinone] 1 alpha subcomplex subunit 5</fullName>
    </recommendedName>
</protein>
<dbReference type="OrthoDB" id="286811at2759"/>
<dbReference type="EMBL" id="AWGJ01000007">
    <property type="protein sequence ID" value="ODN78020.1"/>
    <property type="molecule type" value="Genomic_DNA"/>
</dbReference>
<comment type="similarity">
    <text evidence="2">Belongs to the complex I NDUFA5 subunit family.</text>
</comment>
<dbReference type="RefSeq" id="XP_018993256.1">
    <property type="nucleotide sequence ID" value="XM_019139313.1"/>
</dbReference>
<comment type="caution">
    <text evidence="9">The sequence shown here is derived from an EMBL/GenBank/DDBJ whole genome shotgun (WGS) entry which is preliminary data.</text>
</comment>
<evidence type="ECO:0000256" key="2">
    <source>
        <dbReference type="ARBA" id="ARBA00010261"/>
    </source>
</evidence>
<dbReference type="InterPro" id="IPR006806">
    <property type="entry name" value="NDUFA5"/>
</dbReference>
<dbReference type="AlphaFoldDB" id="A0A1E3HNU6"/>
<evidence type="ECO:0000256" key="5">
    <source>
        <dbReference type="ARBA" id="ARBA00022792"/>
    </source>
</evidence>
<organism evidence="9 10">
    <name type="scientific">Cryptococcus amylolentus CBS 6039</name>
    <dbReference type="NCBI Taxonomy" id="1295533"/>
    <lineage>
        <taxon>Eukaryota</taxon>
        <taxon>Fungi</taxon>
        <taxon>Dikarya</taxon>
        <taxon>Basidiomycota</taxon>
        <taxon>Agaricomycotina</taxon>
        <taxon>Tremellomycetes</taxon>
        <taxon>Tremellales</taxon>
        <taxon>Cryptococcaceae</taxon>
        <taxon>Cryptococcus</taxon>
    </lineage>
</organism>
<evidence type="ECO:0000313" key="9">
    <source>
        <dbReference type="EMBL" id="ODN78020.1"/>
    </source>
</evidence>
<keyword evidence="8" id="KW-0472">Membrane</keyword>
<evidence type="ECO:0000256" key="1">
    <source>
        <dbReference type="ARBA" id="ARBA00004443"/>
    </source>
</evidence>
<dbReference type="PANTHER" id="PTHR12653:SF0">
    <property type="entry name" value="NADH DEHYDROGENASE [UBIQUINONE] 1 ALPHA SUBCOMPLEX SUBUNIT 5"/>
    <property type="match status" value="1"/>
</dbReference>
<gene>
    <name evidence="9" type="ORF">L202_05105</name>
</gene>
<evidence type="ECO:0000256" key="3">
    <source>
        <dbReference type="ARBA" id="ARBA00022448"/>
    </source>
</evidence>
<dbReference type="Proteomes" id="UP000094065">
    <property type="component" value="Unassembled WGS sequence"/>
</dbReference>
<name>A0A1E3HNU6_9TREE</name>
<evidence type="ECO:0000313" key="10">
    <source>
        <dbReference type="Proteomes" id="UP000094065"/>
    </source>
</evidence>
<dbReference type="GeneID" id="30156414"/>
<keyword evidence="5" id="KW-0999">Mitochondrion inner membrane</keyword>
<keyword evidence="6" id="KW-0249">Electron transport</keyword>